<evidence type="ECO:0000313" key="7">
    <source>
        <dbReference type="EMBL" id="OBR99422.1"/>
    </source>
</evidence>
<feature type="transmembrane region" description="Helical" evidence="5">
    <location>
        <begin position="79"/>
        <end position="101"/>
    </location>
</feature>
<feature type="transmembrane region" description="Helical" evidence="5">
    <location>
        <begin position="179"/>
        <end position="200"/>
    </location>
</feature>
<sequence>MVAVMPRGRTQPYGRLLSQGSFYTAGMQLSNGAVVLPYICVHQGIGWAAALLFPAYGLGSIVGNSVSPAVLQRVGAMRHLLLAAIAVSAAALFVCDAVVPWNGVTAGAVFLTTSAGGGFVIAISGVAYSDMISSKLCAVRRGELLLVQGATGSVLATVVALLVVPALAHGDEMAFRRDLLWLGAAGLAVSGVVALFVGPVRSTSVPARLSLRDTYRQGFAVARSQPWFRRYAVTYLLFAPVALGTTFYTLRIAHHNGSLHVLVILSSGALVIGSTLWRKIFAAFGVRGVLLGSAVLSAASALLCVAAESCGQWSQLWAYGTVFFLATIAAQAVFVAAISWISVMAPVQHRGTLIGFCATLVAVESAVLGGILGGFAQQRSAIWPDLIVLLLSILAAVAALGAPGPEAQQES</sequence>
<dbReference type="GO" id="GO:0005886">
    <property type="term" value="C:plasma membrane"/>
    <property type="evidence" value="ECO:0007669"/>
    <property type="project" value="UniProtKB-SubCell"/>
</dbReference>
<name>A0A1A6BAS4_MYCGO</name>
<dbReference type="OrthoDB" id="4703698at2"/>
<dbReference type="InterPro" id="IPR036259">
    <property type="entry name" value="MFS_trans_sf"/>
</dbReference>
<feature type="transmembrane region" description="Helical" evidence="5">
    <location>
        <begin position="144"/>
        <end position="167"/>
    </location>
</feature>
<protein>
    <recommendedName>
        <fullName evidence="6">Major facilitator superfamily (MFS) profile domain-containing protein</fullName>
    </recommendedName>
</protein>
<evidence type="ECO:0000313" key="9">
    <source>
        <dbReference type="Proteomes" id="UP000093757"/>
    </source>
</evidence>
<feature type="transmembrane region" description="Helical" evidence="5">
    <location>
        <begin position="21"/>
        <end position="39"/>
    </location>
</feature>
<evidence type="ECO:0000256" key="2">
    <source>
        <dbReference type="ARBA" id="ARBA00022692"/>
    </source>
</evidence>
<proteinExistence type="predicted"/>
<reference evidence="7 9" key="2">
    <citation type="submission" date="2016-06" db="EMBL/GenBank/DDBJ databases">
        <authorList>
            <person name="Kjaerup R.B."/>
            <person name="Dalgaard T.S."/>
            <person name="Juul-Madsen H.R."/>
        </authorList>
    </citation>
    <scope>NUCLEOTIDE SEQUENCE [LARGE SCALE GENOMIC DNA]</scope>
    <source>
        <strain evidence="7 9">1245752.6</strain>
    </source>
</reference>
<evidence type="ECO:0000313" key="8">
    <source>
        <dbReference type="EMBL" id="ORV96178.1"/>
    </source>
</evidence>
<feature type="transmembrane region" description="Helical" evidence="5">
    <location>
        <begin position="353"/>
        <end position="376"/>
    </location>
</feature>
<organism evidence="7 9">
    <name type="scientific">Mycobacterium gordonae</name>
    <dbReference type="NCBI Taxonomy" id="1778"/>
    <lineage>
        <taxon>Bacteria</taxon>
        <taxon>Bacillati</taxon>
        <taxon>Actinomycetota</taxon>
        <taxon>Actinomycetes</taxon>
        <taxon>Mycobacteriales</taxon>
        <taxon>Mycobacteriaceae</taxon>
        <taxon>Mycobacterium</taxon>
    </lineage>
</organism>
<evidence type="ECO:0000256" key="3">
    <source>
        <dbReference type="ARBA" id="ARBA00022989"/>
    </source>
</evidence>
<comment type="subcellular location">
    <subcellularLocation>
        <location evidence="1">Cell membrane</location>
        <topology evidence="1">Multi-pass membrane protein</topology>
    </subcellularLocation>
</comment>
<keyword evidence="2 5" id="KW-0812">Transmembrane</keyword>
<dbReference type="GO" id="GO:0022857">
    <property type="term" value="F:transmembrane transporter activity"/>
    <property type="evidence" value="ECO:0007669"/>
    <property type="project" value="InterPro"/>
</dbReference>
<feature type="transmembrane region" description="Helical" evidence="5">
    <location>
        <begin position="382"/>
        <end position="402"/>
    </location>
</feature>
<reference evidence="8 10" key="1">
    <citation type="submission" date="2016-01" db="EMBL/GenBank/DDBJ databases">
        <title>The new phylogeny of the genus Mycobacterium.</title>
        <authorList>
            <person name="Tarcisio F."/>
            <person name="Conor M."/>
            <person name="Antonella G."/>
            <person name="Elisabetta G."/>
            <person name="Giulia F.S."/>
            <person name="Sara T."/>
            <person name="Anna F."/>
            <person name="Clotilde B."/>
            <person name="Roberto B."/>
            <person name="Veronica D.S."/>
            <person name="Fabio R."/>
            <person name="Monica P."/>
            <person name="Olivier J."/>
            <person name="Enrico T."/>
            <person name="Nicola S."/>
        </authorList>
    </citation>
    <scope>NUCLEOTIDE SEQUENCE [LARGE SCALE GENOMIC DNA]</scope>
    <source>
        <strain evidence="8 10">DSM 44160</strain>
    </source>
</reference>
<evidence type="ECO:0000313" key="10">
    <source>
        <dbReference type="Proteomes" id="UP000193928"/>
    </source>
</evidence>
<dbReference type="AlphaFoldDB" id="A0A1A6BAS4"/>
<evidence type="ECO:0000256" key="1">
    <source>
        <dbReference type="ARBA" id="ARBA00004651"/>
    </source>
</evidence>
<feature type="transmembrane region" description="Helical" evidence="5">
    <location>
        <begin position="232"/>
        <end position="253"/>
    </location>
</feature>
<feature type="transmembrane region" description="Helical" evidence="5">
    <location>
        <begin position="316"/>
        <end position="341"/>
    </location>
</feature>
<dbReference type="PROSITE" id="PS50850">
    <property type="entry name" value="MFS"/>
    <property type="match status" value="1"/>
</dbReference>
<comment type="caution">
    <text evidence="7">The sequence shown here is derived from an EMBL/GenBank/DDBJ whole genome shotgun (WGS) entry which is preliminary data.</text>
</comment>
<evidence type="ECO:0000256" key="4">
    <source>
        <dbReference type="ARBA" id="ARBA00023136"/>
    </source>
</evidence>
<gene>
    <name evidence="7" type="ORF">A9W98_30200</name>
    <name evidence="8" type="ORF">AWC08_13600</name>
</gene>
<keyword evidence="3 5" id="KW-1133">Transmembrane helix</keyword>
<feature type="transmembrane region" description="Helical" evidence="5">
    <location>
        <begin position="289"/>
        <end position="310"/>
    </location>
</feature>
<dbReference type="SUPFAM" id="SSF103473">
    <property type="entry name" value="MFS general substrate transporter"/>
    <property type="match status" value="1"/>
</dbReference>
<feature type="transmembrane region" description="Helical" evidence="5">
    <location>
        <begin position="45"/>
        <end position="67"/>
    </location>
</feature>
<evidence type="ECO:0000256" key="5">
    <source>
        <dbReference type="SAM" id="Phobius"/>
    </source>
</evidence>
<feature type="transmembrane region" description="Helical" evidence="5">
    <location>
        <begin position="107"/>
        <end position="132"/>
    </location>
</feature>
<keyword evidence="10" id="KW-1185">Reference proteome</keyword>
<dbReference type="InterPro" id="IPR020846">
    <property type="entry name" value="MFS_dom"/>
</dbReference>
<accession>A0A1A6BAS4</accession>
<dbReference type="EMBL" id="LQOY01000015">
    <property type="protein sequence ID" value="ORV96178.1"/>
    <property type="molecule type" value="Genomic_DNA"/>
</dbReference>
<feature type="domain" description="Major facilitator superfamily (MFS) profile" evidence="6">
    <location>
        <begin position="187"/>
        <end position="411"/>
    </location>
</feature>
<dbReference type="Proteomes" id="UP000193928">
    <property type="component" value="Unassembled WGS sequence"/>
</dbReference>
<dbReference type="Proteomes" id="UP000093757">
    <property type="component" value="Unassembled WGS sequence"/>
</dbReference>
<feature type="transmembrane region" description="Helical" evidence="5">
    <location>
        <begin position="259"/>
        <end position="277"/>
    </location>
</feature>
<evidence type="ECO:0000259" key="6">
    <source>
        <dbReference type="PROSITE" id="PS50850"/>
    </source>
</evidence>
<keyword evidence="4 5" id="KW-0472">Membrane</keyword>
<dbReference type="Gene3D" id="1.20.1250.20">
    <property type="entry name" value="MFS general substrate transporter like domains"/>
    <property type="match status" value="1"/>
</dbReference>
<dbReference type="EMBL" id="MAEM01000450">
    <property type="protein sequence ID" value="OBR99422.1"/>
    <property type="molecule type" value="Genomic_DNA"/>
</dbReference>